<keyword evidence="2" id="KW-0732">Signal</keyword>
<organism evidence="3 4">
    <name type="scientific">Dyella tabacisoli</name>
    <dbReference type="NCBI Taxonomy" id="2282381"/>
    <lineage>
        <taxon>Bacteria</taxon>
        <taxon>Pseudomonadati</taxon>
        <taxon>Pseudomonadota</taxon>
        <taxon>Gammaproteobacteria</taxon>
        <taxon>Lysobacterales</taxon>
        <taxon>Rhodanobacteraceae</taxon>
        <taxon>Dyella</taxon>
    </lineage>
</organism>
<dbReference type="InterPro" id="IPR038673">
    <property type="entry name" value="OprB_sf"/>
</dbReference>
<name>A0A369UHP9_9GAMM</name>
<protein>
    <submittedName>
        <fullName evidence="3">Porin</fullName>
    </submittedName>
</protein>
<dbReference type="Gene3D" id="2.40.160.180">
    <property type="entry name" value="Carbohydrate-selective porin OprB"/>
    <property type="match status" value="1"/>
</dbReference>
<dbReference type="InterPro" id="IPR052932">
    <property type="entry name" value="OprB_Porin"/>
</dbReference>
<feature type="signal peptide" evidence="2">
    <location>
        <begin position="1"/>
        <end position="29"/>
    </location>
</feature>
<comment type="similarity">
    <text evidence="1 2">Belongs to the OprB family.</text>
</comment>
<sequence length="432" mass="48278">MDLSAPRKSLATCTLFALLGFTVSSQSQATDSPYLFGDWNGTRSRLADEGIRFEFGYGSEAAHNFTGGTKQITRYTDQWKLGSTLDLEKLWGWSGGTFQIMMTNRNGRNLGADAHIGNNQLIQEVYGRGQTWHLTVFALNQKFFDGKLDWRIGRLPVGEDFASFSCDFQNLTFCGAPPGNIVGDYWVNWPTSQWATHLKLHTSEQTYVQIGAYQINPNYVNDRWARRNGWKLNNPGGTTGALIPLEFGWTPNANGLPGSYKVGAWYNNAGGSDLYYDVNRQPLAITGSAALKRDFRYGGYLSFQQQVSGKGTTVFFNATQADRNTSATDRQIAMGMEYKGPFNRANDMVGFAIGASHANSRLAKYQRLYNQLHPNTPRLVKNGYEYVSELFYNWSPIPSINLRPNLQYILHPGGTRQNSNAFVLGLKTSVAF</sequence>
<proteinExistence type="inferred from homology"/>
<dbReference type="InterPro" id="IPR007049">
    <property type="entry name" value="Carb-sel_porin_OprB"/>
</dbReference>
<keyword evidence="4" id="KW-1185">Reference proteome</keyword>
<reference evidence="3 4" key="1">
    <citation type="submission" date="2018-07" db="EMBL/GenBank/DDBJ databases">
        <title>Dyella tabacisoli L4-6T, whole genome shotgun sequence.</title>
        <authorList>
            <person name="Zhou X.-K."/>
            <person name="Li W.-J."/>
            <person name="Duan Y.-Q."/>
        </authorList>
    </citation>
    <scope>NUCLEOTIDE SEQUENCE [LARGE SCALE GENOMIC DNA]</scope>
    <source>
        <strain evidence="3 4">L4-6</strain>
    </source>
</reference>
<dbReference type="Proteomes" id="UP000253782">
    <property type="component" value="Unassembled WGS sequence"/>
</dbReference>
<dbReference type="GO" id="GO:0008643">
    <property type="term" value="P:carbohydrate transport"/>
    <property type="evidence" value="ECO:0007669"/>
    <property type="project" value="InterPro"/>
</dbReference>
<dbReference type="EMBL" id="QQAH01000023">
    <property type="protein sequence ID" value="RDD79863.1"/>
    <property type="molecule type" value="Genomic_DNA"/>
</dbReference>
<gene>
    <name evidence="3" type="ORF">DVJ77_19675</name>
</gene>
<evidence type="ECO:0000313" key="4">
    <source>
        <dbReference type="Proteomes" id="UP000253782"/>
    </source>
</evidence>
<dbReference type="AlphaFoldDB" id="A0A369UHP9"/>
<dbReference type="GO" id="GO:0015288">
    <property type="term" value="F:porin activity"/>
    <property type="evidence" value="ECO:0007669"/>
    <property type="project" value="InterPro"/>
</dbReference>
<dbReference type="GO" id="GO:0016020">
    <property type="term" value="C:membrane"/>
    <property type="evidence" value="ECO:0007669"/>
    <property type="project" value="InterPro"/>
</dbReference>
<dbReference type="PANTHER" id="PTHR37944:SF1">
    <property type="entry name" value="PORIN B"/>
    <property type="match status" value="1"/>
</dbReference>
<evidence type="ECO:0000256" key="2">
    <source>
        <dbReference type="RuleBase" id="RU363072"/>
    </source>
</evidence>
<dbReference type="Pfam" id="PF04966">
    <property type="entry name" value="OprB"/>
    <property type="match status" value="1"/>
</dbReference>
<accession>A0A369UHP9</accession>
<feature type="chain" id="PRO_5016477017" evidence="2">
    <location>
        <begin position="30"/>
        <end position="432"/>
    </location>
</feature>
<dbReference type="PANTHER" id="PTHR37944">
    <property type="entry name" value="PORIN B"/>
    <property type="match status" value="1"/>
</dbReference>
<comment type="caution">
    <text evidence="3">The sequence shown here is derived from an EMBL/GenBank/DDBJ whole genome shotgun (WGS) entry which is preliminary data.</text>
</comment>
<dbReference type="OrthoDB" id="545475at2"/>
<evidence type="ECO:0000256" key="1">
    <source>
        <dbReference type="ARBA" id="ARBA00008769"/>
    </source>
</evidence>
<evidence type="ECO:0000313" key="3">
    <source>
        <dbReference type="EMBL" id="RDD79863.1"/>
    </source>
</evidence>